<reference evidence="8" key="1">
    <citation type="submission" date="2022-11" db="UniProtKB">
        <authorList>
            <consortium name="WormBaseParasite"/>
        </authorList>
    </citation>
    <scope>IDENTIFICATION</scope>
</reference>
<dbReference type="GO" id="GO:0005524">
    <property type="term" value="F:ATP binding"/>
    <property type="evidence" value="ECO:0007669"/>
    <property type="project" value="UniProtKB-KW"/>
</dbReference>
<evidence type="ECO:0000256" key="1">
    <source>
        <dbReference type="ARBA" id="ARBA00022723"/>
    </source>
</evidence>
<evidence type="ECO:0000256" key="5">
    <source>
        <dbReference type="ARBA" id="ARBA00022840"/>
    </source>
</evidence>
<keyword evidence="5" id="KW-0067">ATP-binding</keyword>
<dbReference type="Proteomes" id="UP000887574">
    <property type="component" value="Unplaced"/>
</dbReference>
<keyword evidence="7" id="KW-1185">Reference proteome</keyword>
<accession>A0A915EM17</accession>
<organism evidence="7 8">
    <name type="scientific">Ditylenchus dipsaci</name>
    <dbReference type="NCBI Taxonomy" id="166011"/>
    <lineage>
        <taxon>Eukaryota</taxon>
        <taxon>Metazoa</taxon>
        <taxon>Ecdysozoa</taxon>
        <taxon>Nematoda</taxon>
        <taxon>Chromadorea</taxon>
        <taxon>Rhabditida</taxon>
        <taxon>Tylenchina</taxon>
        <taxon>Tylenchomorpha</taxon>
        <taxon>Sphaerularioidea</taxon>
        <taxon>Anguinidae</taxon>
        <taxon>Anguininae</taxon>
        <taxon>Ditylenchus</taxon>
    </lineage>
</organism>
<dbReference type="AlphaFoldDB" id="A0A915EM17"/>
<dbReference type="GO" id="GO:0016787">
    <property type="term" value="F:hydrolase activity"/>
    <property type="evidence" value="ECO:0007669"/>
    <property type="project" value="UniProtKB-KW"/>
</dbReference>
<protein>
    <submittedName>
        <fullName evidence="8">DNA replication factor Dna2 N-terminal domain-containing protein</fullName>
    </submittedName>
</protein>
<dbReference type="GO" id="GO:0004386">
    <property type="term" value="F:helicase activity"/>
    <property type="evidence" value="ECO:0007669"/>
    <property type="project" value="UniProtKB-KW"/>
</dbReference>
<evidence type="ECO:0000313" key="8">
    <source>
        <dbReference type="WBParaSite" id="jg7326"/>
    </source>
</evidence>
<sequence>MPSQSVENQQVKARKAEPTATKHRLLNHHVLLEAVSVEQPAGAFKIIGHQLLSSWSIFSDCVAQFCLPIGFMLCLIDPLKISENVYKVSANQGLLIVEPETLLSNTAMAQALYCPRKIVFQDRFCGSGTNLAMLSRNVINELFQFSIAKRPVQQNRQLNALNCSHLLITDISH</sequence>
<proteinExistence type="predicted"/>
<keyword evidence="2" id="KW-0547">Nucleotide-binding</keyword>
<evidence type="ECO:0000256" key="2">
    <source>
        <dbReference type="ARBA" id="ARBA00022741"/>
    </source>
</evidence>
<feature type="domain" description="DNA replication factor Dna2 N-terminal" evidence="6">
    <location>
        <begin position="83"/>
        <end position="153"/>
    </location>
</feature>
<keyword evidence="1" id="KW-0479">Metal-binding</keyword>
<dbReference type="Pfam" id="PF08696">
    <property type="entry name" value="Dna2"/>
    <property type="match status" value="1"/>
</dbReference>
<dbReference type="WBParaSite" id="jg7326">
    <property type="protein sequence ID" value="jg7326"/>
    <property type="gene ID" value="jg7326"/>
</dbReference>
<evidence type="ECO:0000313" key="7">
    <source>
        <dbReference type="Proteomes" id="UP000887574"/>
    </source>
</evidence>
<evidence type="ECO:0000259" key="6">
    <source>
        <dbReference type="Pfam" id="PF08696"/>
    </source>
</evidence>
<keyword evidence="4" id="KW-0347">Helicase</keyword>
<keyword evidence="3" id="KW-0378">Hydrolase</keyword>
<dbReference type="InterPro" id="IPR014808">
    <property type="entry name" value="DNA_replication_fac_Dna2_N"/>
</dbReference>
<dbReference type="GO" id="GO:0046872">
    <property type="term" value="F:metal ion binding"/>
    <property type="evidence" value="ECO:0007669"/>
    <property type="project" value="UniProtKB-KW"/>
</dbReference>
<evidence type="ECO:0000256" key="3">
    <source>
        <dbReference type="ARBA" id="ARBA00022801"/>
    </source>
</evidence>
<evidence type="ECO:0000256" key="4">
    <source>
        <dbReference type="ARBA" id="ARBA00022806"/>
    </source>
</evidence>
<name>A0A915EM17_9BILA</name>